<evidence type="ECO:0000256" key="1">
    <source>
        <dbReference type="ARBA" id="ARBA00004473"/>
    </source>
</evidence>
<gene>
    <name evidence="8" type="ORF">CPB84DRAFT_1841443</name>
</gene>
<keyword evidence="3" id="KW-1133">Transmembrane helix</keyword>
<sequence>MLIINLLSNYLPEPESPEYQSRLELLPAYRDSLHVRYPPVCESCLPQVEEEIRKKDQMARVKALGGYLSKGKDRRRRVSGGLDTEPDKSTTSETLLWWKWCVYLSMAACAQQLMSDVFEAAYDYHPFSLFSFSHPILPLLVGISLLWTAWDPTYATFRKARQQGRDVRIQGKRAYNMLQILAWTIRMCSSIILTARWFQRHIVPPDMYRLYLLTAFSSEIITVATAYHFLRLQQPPSIRLVDTHAHVADMSRSGTPVPDSRGTTPMSATSAKFPPTIEPDALLSLSLSSKPVLPKSKPVFGLPSLHGSTSTLVGFPTKEEPADDEMDWTPTNPDPSAFNNDKRPATSETENHSWLRPQRFFAPEKPTGLEGLFESTRIQDEPMPLQSDTRWSDMSLVRVFTITCGGGHLCTH</sequence>
<keyword evidence="5" id="KW-0539">Nucleus</keyword>
<dbReference type="GO" id="GO:0005637">
    <property type="term" value="C:nuclear inner membrane"/>
    <property type="evidence" value="ECO:0007669"/>
    <property type="project" value="UniProtKB-SubCell"/>
</dbReference>
<accession>A0A9P5TUC8</accession>
<feature type="compositionally biased region" description="Polar residues" evidence="6">
    <location>
        <begin position="261"/>
        <end position="270"/>
    </location>
</feature>
<dbReference type="AlphaFoldDB" id="A0A9P5TUC8"/>
<name>A0A9P5TUC8_GYMJU</name>
<evidence type="ECO:0000313" key="8">
    <source>
        <dbReference type="EMBL" id="KAF8913017.1"/>
    </source>
</evidence>
<reference evidence="8" key="1">
    <citation type="submission" date="2020-11" db="EMBL/GenBank/DDBJ databases">
        <authorList>
            <consortium name="DOE Joint Genome Institute"/>
            <person name="Ahrendt S."/>
            <person name="Riley R."/>
            <person name="Andreopoulos W."/>
            <person name="LaButti K."/>
            <person name="Pangilinan J."/>
            <person name="Ruiz-duenas F.J."/>
            <person name="Barrasa J.M."/>
            <person name="Sanchez-Garcia M."/>
            <person name="Camarero S."/>
            <person name="Miyauchi S."/>
            <person name="Serrano A."/>
            <person name="Linde D."/>
            <person name="Babiker R."/>
            <person name="Drula E."/>
            <person name="Ayuso-Fernandez I."/>
            <person name="Pacheco R."/>
            <person name="Padilla G."/>
            <person name="Ferreira P."/>
            <person name="Barriuso J."/>
            <person name="Kellner H."/>
            <person name="Castanera R."/>
            <person name="Alfaro M."/>
            <person name="Ramirez L."/>
            <person name="Pisabarro A.G."/>
            <person name="Kuo A."/>
            <person name="Tritt A."/>
            <person name="Lipzen A."/>
            <person name="He G."/>
            <person name="Yan M."/>
            <person name="Ng V."/>
            <person name="Cullen D."/>
            <person name="Martin F."/>
            <person name="Rosso M.-N."/>
            <person name="Henrissat B."/>
            <person name="Hibbett D."/>
            <person name="Martinez A.T."/>
            <person name="Grigoriev I.V."/>
        </authorList>
    </citation>
    <scope>NUCLEOTIDE SEQUENCE</scope>
    <source>
        <strain evidence="8">AH 44721</strain>
    </source>
</reference>
<feature type="region of interest" description="Disordered" evidence="6">
    <location>
        <begin position="318"/>
        <end position="352"/>
    </location>
</feature>
<dbReference type="InterPro" id="IPR042321">
    <property type="entry name" value="Ima1"/>
</dbReference>
<proteinExistence type="predicted"/>
<evidence type="ECO:0000256" key="5">
    <source>
        <dbReference type="ARBA" id="ARBA00023242"/>
    </source>
</evidence>
<dbReference type="InterPro" id="IPR018617">
    <property type="entry name" value="Ima1_N"/>
</dbReference>
<evidence type="ECO:0000256" key="4">
    <source>
        <dbReference type="ARBA" id="ARBA00023136"/>
    </source>
</evidence>
<keyword evidence="9" id="KW-1185">Reference proteome</keyword>
<dbReference type="OrthoDB" id="5966927at2759"/>
<keyword evidence="2" id="KW-0812">Transmembrane</keyword>
<organism evidence="8 9">
    <name type="scientific">Gymnopilus junonius</name>
    <name type="common">Spectacular rustgill mushroom</name>
    <name type="synonym">Gymnopilus spectabilis subsp. junonius</name>
    <dbReference type="NCBI Taxonomy" id="109634"/>
    <lineage>
        <taxon>Eukaryota</taxon>
        <taxon>Fungi</taxon>
        <taxon>Dikarya</taxon>
        <taxon>Basidiomycota</taxon>
        <taxon>Agaricomycotina</taxon>
        <taxon>Agaricomycetes</taxon>
        <taxon>Agaricomycetidae</taxon>
        <taxon>Agaricales</taxon>
        <taxon>Agaricineae</taxon>
        <taxon>Hymenogastraceae</taxon>
        <taxon>Gymnopilus</taxon>
    </lineage>
</organism>
<evidence type="ECO:0000256" key="2">
    <source>
        <dbReference type="ARBA" id="ARBA00022692"/>
    </source>
</evidence>
<dbReference type="GO" id="GO:0071765">
    <property type="term" value="P:nuclear inner membrane organization"/>
    <property type="evidence" value="ECO:0007669"/>
    <property type="project" value="InterPro"/>
</dbReference>
<dbReference type="Pfam" id="PF09779">
    <property type="entry name" value="Ima1_N"/>
    <property type="match status" value="1"/>
</dbReference>
<protein>
    <recommendedName>
        <fullName evidence="7">Ima1 N-terminal domain-containing protein</fullName>
    </recommendedName>
</protein>
<comment type="caution">
    <text evidence="8">The sequence shown here is derived from an EMBL/GenBank/DDBJ whole genome shotgun (WGS) entry which is preliminary data.</text>
</comment>
<feature type="region of interest" description="Disordered" evidence="6">
    <location>
        <begin position="250"/>
        <end position="273"/>
    </location>
</feature>
<dbReference type="PANTHER" id="PTHR28538:SF1">
    <property type="entry name" value="INTEGRAL INNER NUCLEAR MEMBRANE PROTEIN IMA1"/>
    <property type="match status" value="1"/>
</dbReference>
<dbReference type="PANTHER" id="PTHR28538">
    <property type="entry name" value="INTEGRAL INNER NUCLEAR MEMBRANE PROTEIN IMA1"/>
    <property type="match status" value="1"/>
</dbReference>
<evidence type="ECO:0000313" key="9">
    <source>
        <dbReference type="Proteomes" id="UP000724874"/>
    </source>
</evidence>
<dbReference type="EMBL" id="JADNYJ010000002">
    <property type="protein sequence ID" value="KAF8913017.1"/>
    <property type="molecule type" value="Genomic_DNA"/>
</dbReference>
<dbReference type="GO" id="GO:0044732">
    <property type="term" value="C:mitotic spindle pole body"/>
    <property type="evidence" value="ECO:0007669"/>
    <property type="project" value="TreeGrafter"/>
</dbReference>
<dbReference type="GO" id="GO:0034506">
    <property type="term" value="C:chromosome, centromeric core domain"/>
    <property type="evidence" value="ECO:0007669"/>
    <property type="project" value="TreeGrafter"/>
</dbReference>
<dbReference type="GO" id="GO:0034992">
    <property type="term" value="C:microtubule organizing center attachment site"/>
    <property type="evidence" value="ECO:0007669"/>
    <property type="project" value="TreeGrafter"/>
</dbReference>
<comment type="subcellular location">
    <subcellularLocation>
        <location evidence="1">Nucleus inner membrane</location>
        <topology evidence="1">Multi-pass membrane protein</topology>
    </subcellularLocation>
</comment>
<evidence type="ECO:0000256" key="6">
    <source>
        <dbReference type="SAM" id="MobiDB-lite"/>
    </source>
</evidence>
<feature type="domain" description="Ima1 N-terminal" evidence="7">
    <location>
        <begin position="2"/>
        <end position="48"/>
    </location>
</feature>
<feature type="compositionally biased region" description="Basic and acidic residues" evidence="6">
    <location>
        <begin position="340"/>
        <end position="352"/>
    </location>
</feature>
<keyword evidence="4" id="KW-0472">Membrane</keyword>
<dbReference type="Proteomes" id="UP000724874">
    <property type="component" value="Unassembled WGS sequence"/>
</dbReference>
<evidence type="ECO:0000256" key="3">
    <source>
        <dbReference type="ARBA" id="ARBA00022989"/>
    </source>
</evidence>
<evidence type="ECO:0000259" key="7">
    <source>
        <dbReference type="Pfam" id="PF09779"/>
    </source>
</evidence>